<evidence type="ECO:0000256" key="2">
    <source>
        <dbReference type="ARBA" id="ARBA00005011"/>
    </source>
</evidence>
<evidence type="ECO:0000256" key="7">
    <source>
        <dbReference type="ARBA" id="ARBA00022898"/>
    </source>
</evidence>
<comment type="caution">
    <text evidence="11">The sequence shown here is derived from an EMBL/GenBank/DDBJ whole genome shotgun (WGS) entry which is preliminary data.</text>
</comment>
<dbReference type="InterPro" id="IPR015424">
    <property type="entry name" value="PyrdxlP-dep_Trfase"/>
</dbReference>
<dbReference type="GO" id="GO:0004400">
    <property type="term" value="F:histidinol-phosphate transaminase activity"/>
    <property type="evidence" value="ECO:0007669"/>
    <property type="project" value="UniProtKB-UniRule"/>
</dbReference>
<comment type="cofactor">
    <cofactor evidence="1 9">
        <name>pyridoxal 5'-phosphate</name>
        <dbReference type="ChEBI" id="CHEBI:597326"/>
    </cofactor>
</comment>
<keyword evidence="9" id="KW-0368">Histidine biosynthesis</keyword>
<reference evidence="11 12" key="1">
    <citation type="submission" date="2018-07" db="EMBL/GenBank/DDBJ databases">
        <title>Pseudomonas laoshanensis sp. nov., isolated from soil.</title>
        <authorList>
            <person name="Sun J."/>
            <person name="Yu L."/>
            <person name="Wang M."/>
            <person name="Zhang C."/>
        </authorList>
    </citation>
    <scope>NUCLEOTIDE SEQUENCE [LARGE SCALE GENOMIC DNA]</scope>
    <source>
        <strain evidence="11 12">Y22</strain>
    </source>
</reference>
<organism evidence="11 12">
    <name type="scientific">Halopseudomonas laoshanensis</name>
    <dbReference type="NCBI Taxonomy" id="2268758"/>
    <lineage>
        <taxon>Bacteria</taxon>
        <taxon>Pseudomonadati</taxon>
        <taxon>Pseudomonadota</taxon>
        <taxon>Gammaproteobacteria</taxon>
        <taxon>Pseudomonadales</taxon>
        <taxon>Pseudomonadaceae</taxon>
        <taxon>Halopseudomonas</taxon>
    </lineage>
</organism>
<keyword evidence="9" id="KW-0028">Amino-acid biosynthesis</keyword>
<proteinExistence type="inferred from homology"/>
<dbReference type="Gene3D" id="3.90.1150.10">
    <property type="entry name" value="Aspartate Aminotransferase, domain 1"/>
    <property type="match status" value="1"/>
</dbReference>
<evidence type="ECO:0000256" key="1">
    <source>
        <dbReference type="ARBA" id="ARBA00001933"/>
    </source>
</evidence>
<feature type="modified residue" description="N6-(pyridoxal phosphate)lysine" evidence="9">
    <location>
        <position position="230"/>
    </location>
</feature>
<comment type="similarity">
    <text evidence="3 9">Belongs to the class-II pyridoxal-phosphate-dependent aminotransferase family. Histidinol-phosphate aminotransferase subfamily.</text>
</comment>
<dbReference type="PANTHER" id="PTHR43643">
    <property type="entry name" value="HISTIDINOL-PHOSPHATE AMINOTRANSFERASE 2"/>
    <property type="match status" value="1"/>
</dbReference>
<evidence type="ECO:0000256" key="9">
    <source>
        <dbReference type="HAMAP-Rule" id="MF_01023"/>
    </source>
</evidence>
<evidence type="ECO:0000259" key="10">
    <source>
        <dbReference type="Pfam" id="PF00155"/>
    </source>
</evidence>
<dbReference type="PROSITE" id="PS00599">
    <property type="entry name" value="AA_TRANSFER_CLASS_2"/>
    <property type="match status" value="1"/>
</dbReference>
<dbReference type="GO" id="GO:0000105">
    <property type="term" value="P:L-histidine biosynthetic process"/>
    <property type="evidence" value="ECO:0007669"/>
    <property type="project" value="UniProtKB-UniRule"/>
</dbReference>
<dbReference type="SUPFAM" id="SSF53383">
    <property type="entry name" value="PLP-dependent transferases"/>
    <property type="match status" value="1"/>
</dbReference>
<comment type="subunit">
    <text evidence="4 9">Homodimer.</text>
</comment>
<dbReference type="AlphaFoldDB" id="A0A7V7KYD4"/>
<dbReference type="InterPro" id="IPR001917">
    <property type="entry name" value="Aminotrans_II_pyridoxalP_BS"/>
</dbReference>
<evidence type="ECO:0000256" key="3">
    <source>
        <dbReference type="ARBA" id="ARBA00007970"/>
    </source>
</evidence>
<dbReference type="EC" id="2.6.1.9" evidence="9"/>
<dbReference type="RefSeq" id="WP_149331063.1">
    <property type="nucleotide sequence ID" value="NZ_QOVF01000001.1"/>
</dbReference>
<sequence length="375" mass="40528">MTCDFLSLALPGVQKLSPYVPGKPVEELAREFGLRAEDIVKLASNENPLGPSPLALEALKSAFAELTRYPDGNGFLLKQALAERLGVSTSMITLGNGSNDILELITRAFVSPQHEVVFSEHAFAVYPIVTQAVGARPVVVPARDWGHDLDAMAAAITPATRLVFIANPNNPTGTWIERPALERFLAKVPENVIVVLDEAYTEYVETGDVPNGLDYLTQYPNLLVSRTFSKAYGLAALRVGYGICQPAIADAMNRVRQPFNVNSLAQAAALATLEDEAYLAESRRINREGMAQLEAGFTSLGLSWIFSRGNFVAVDLGREAAPVFQGLLRQGVIVRPVANYGMPNHLRVSIGLPEENQRFLEVLGQVLADAAGAGE</sequence>
<dbReference type="Proteomes" id="UP000463138">
    <property type="component" value="Unassembled WGS sequence"/>
</dbReference>
<keyword evidence="6 9" id="KW-0808">Transferase</keyword>
<evidence type="ECO:0000256" key="5">
    <source>
        <dbReference type="ARBA" id="ARBA00022576"/>
    </source>
</evidence>
<dbReference type="InterPro" id="IPR005861">
    <property type="entry name" value="HisP_aminotrans"/>
</dbReference>
<accession>A0A7V7KYD4</accession>
<dbReference type="OrthoDB" id="9813612at2"/>
<dbReference type="HAMAP" id="MF_01023">
    <property type="entry name" value="HisC_aminotrans_2"/>
    <property type="match status" value="1"/>
</dbReference>
<dbReference type="InterPro" id="IPR004839">
    <property type="entry name" value="Aminotransferase_I/II_large"/>
</dbReference>
<keyword evidence="12" id="KW-1185">Reference proteome</keyword>
<evidence type="ECO:0000256" key="4">
    <source>
        <dbReference type="ARBA" id="ARBA00011738"/>
    </source>
</evidence>
<dbReference type="UniPathway" id="UPA00031">
    <property type="reaction ID" value="UER00012"/>
</dbReference>
<evidence type="ECO:0000256" key="8">
    <source>
        <dbReference type="ARBA" id="ARBA00047481"/>
    </source>
</evidence>
<dbReference type="InterPro" id="IPR015421">
    <property type="entry name" value="PyrdxlP-dep_Trfase_major"/>
</dbReference>
<comment type="catalytic activity">
    <reaction evidence="8 9">
        <text>L-histidinol phosphate + 2-oxoglutarate = 3-(imidazol-4-yl)-2-oxopropyl phosphate + L-glutamate</text>
        <dbReference type="Rhea" id="RHEA:23744"/>
        <dbReference type="ChEBI" id="CHEBI:16810"/>
        <dbReference type="ChEBI" id="CHEBI:29985"/>
        <dbReference type="ChEBI" id="CHEBI:57766"/>
        <dbReference type="ChEBI" id="CHEBI:57980"/>
        <dbReference type="EC" id="2.6.1.9"/>
    </reaction>
</comment>
<gene>
    <name evidence="9" type="primary">hisC</name>
    <name evidence="11" type="ORF">DT594_01540</name>
</gene>
<dbReference type="NCBIfam" id="TIGR01141">
    <property type="entry name" value="hisC"/>
    <property type="match status" value="1"/>
</dbReference>
<dbReference type="Gene3D" id="3.40.640.10">
    <property type="entry name" value="Type I PLP-dependent aspartate aminotransferase-like (Major domain)"/>
    <property type="match status" value="1"/>
</dbReference>
<dbReference type="InterPro" id="IPR050106">
    <property type="entry name" value="HistidinolP_aminotransfase"/>
</dbReference>
<dbReference type="GO" id="GO:0030170">
    <property type="term" value="F:pyridoxal phosphate binding"/>
    <property type="evidence" value="ECO:0007669"/>
    <property type="project" value="InterPro"/>
</dbReference>
<feature type="domain" description="Aminotransferase class I/classII large" evidence="10">
    <location>
        <begin position="38"/>
        <end position="362"/>
    </location>
</feature>
<name>A0A7V7KYD4_9GAMM</name>
<dbReference type="PANTHER" id="PTHR43643:SF3">
    <property type="entry name" value="HISTIDINOL-PHOSPHATE AMINOTRANSFERASE"/>
    <property type="match status" value="1"/>
</dbReference>
<comment type="pathway">
    <text evidence="2 9">Amino-acid biosynthesis; L-histidine biosynthesis; L-histidine from 5-phospho-alpha-D-ribose 1-diphosphate: step 7/9.</text>
</comment>
<evidence type="ECO:0000313" key="11">
    <source>
        <dbReference type="EMBL" id="KAA0696074.1"/>
    </source>
</evidence>
<keyword evidence="7 9" id="KW-0663">Pyridoxal phosphate</keyword>
<evidence type="ECO:0000256" key="6">
    <source>
        <dbReference type="ARBA" id="ARBA00022679"/>
    </source>
</evidence>
<evidence type="ECO:0000313" key="12">
    <source>
        <dbReference type="Proteomes" id="UP000463138"/>
    </source>
</evidence>
<dbReference type="InterPro" id="IPR015422">
    <property type="entry name" value="PyrdxlP-dep_Trfase_small"/>
</dbReference>
<protein>
    <recommendedName>
        <fullName evidence="9">Histidinol-phosphate aminotransferase</fullName>
        <ecNumber evidence="9">2.6.1.9</ecNumber>
    </recommendedName>
    <alternativeName>
        <fullName evidence="9">Imidazole acetol-phosphate transaminase</fullName>
    </alternativeName>
</protein>
<dbReference type="Pfam" id="PF00155">
    <property type="entry name" value="Aminotran_1_2"/>
    <property type="match status" value="1"/>
</dbReference>
<dbReference type="CDD" id="cd00609">
    <property type="entry name" value="AAT_like"/>
    <property type="match status" value="1"/>
</dbReference>
<dbReference type="EMBL" id="QOVF01000001">
    <property type="protein sequence ID" value="KAA0696074.1"/>
    <property type="molecule type" value="Genomic_DNA"/>
</dbReference>
<keyword evidence="5 9" id="KW-0032">Aminotransferase</keyword>